<keyword evidence="4" id="KW-1185">Reference proteome</keyword>
<feature type="transmembrane region" description="Helical" evidence="2">
    <location>
        <begin position="130"/>
        <end position="150"/>
    </location>
</feature>
<reference evidence="3 4" key="1">
    <citation type="journal article" date="2023" name="Commun. Biol.">
        <title>Genome analysis of Parmales, the sister group of diatoms, reveals the evolutionary specialization of diatoms from phago-mixotrophs to photoautotrophs.</title>
        <authorList>
            <person name="Ban H."/>
            <person name="Sato S."/>
            <person name="Yoshikawa S."/>
            <person name="Yamada K."/>
            <person name="Nakamura Y."/>
            <person name="Ichinomiya M."/>
            <person name="Sato N."/>
            <person name="Blanc-Mathieu R."/>
            <person name="Endo H."/>
            <person name="Kuwata A."/>
            <person name="Ogata H."/>
        </authorList>
    </citation>
    <scope>NUCLEOTIDE SEQUENCE [LARGE SCALE GENOMIC DNA]</scope>
</reference>
<evidence type="ECO:0000256" key="1">
    <source>
        <dbReference type="SAM" id="MobiDB-lite"/>
    </source>
</evidence>
<protein>
    <submittedName>
        <fullName evidence="3">Uncharacterized protein</fullName>
    </submittedName>
</protein>
<evidence type="ECO:0000256" key="2">
    <source>
        <dbReference type="SAM" id="Phobius"/>
    </source>
</evidence>
<feature type="compositionally biased region" description="Pro residues" evidence="1">
    <location>
        <begin position="45"/>
        <end position="63"/>
    </location>
</feature>
<name>A0ABQ6N175_9STRA</name>
<feature type="compositionally biased region" description="Pro residues" evidence="1">
    <location>
        <begin position="1"/>
        <end position="17"/>
    </location>
</feature>
<keyword evidence="2" id="KW-1133">Transmembrane helix</keyword>
<dbReference type="EMBL" id="BRYB01002015">
    <property type="protein sequence ID" value="GMI38141.1"/>
    <property type="molecule type" value="Genomic_DNA"/>
</dbReference>
<organism evidence="3 4">
    <name type="scientific">Tetraparma gracilis</name>
    <dbReference type="NCBI Taxonomy" id="2962635"/>
    <lineage>
        <taxon>Eukaryota</taxon>
        <taxon>Sar</taxon>
        <taxon>Stramenopiles</taxon>
        <taxon>Ochrophyta</taxon>
        <taxon>Bolidophyceae</taxon>
        <taxon>Parmales</taxon>
        <taxon>Triparmaceae</taxon>
        <taxon>Tetraparma</taxon>
    </lineage>
</organism>
<sequence length="164" mass="16033">MPTPPPLSPGVPPPPAPESGGLSDSARQDAILSKFGLSPSAPASPLSPLPPPGAPGAPAPPPGGDVMSRIPPGLLIAVSNFLKAGVFASTGAFVVAGLLITVEAGAAAGVIPPLPPPLKEAVVGVVQPNFTPGLLVLLGFSVALGTFSIAQMGSDGAVYKEPKE</sequence>
<feature type="region of interest" description="Disordered" evidence="1">
    <location>
        <begin position="1"/>
        <end position="66"/>
    </location>
</feature>
<evidence type="ECO:0000313" key="4">
    <source>
        <dbReference type="Proteomes" id="UP001165060"/>
    </source>
</evidence>
<gene>
    <name evidence="3" type="ORF">TeGR_g14384</name>
</gene>
<feature type="transmembrane region" description="Helical" evidence="2">
    <location>
        <begin position="86"/>
        <end position="110"/>
    </location>
</feature>
<keyword evidence="2" id="KW-0472">Membrane</keyword>
<evidence type="ECO:0000313" key="3">
    <source>
        <dbReference type="EMBL" id="GMI38141.1"/>
    </source>
</evidence>
<comment type="caution">
    <text evidence="3">The sequence shown here is derived from an EMBL/GenBank/DDBJ whole genome shotgun (WGS) entry which is preliminary data.</text>
</comment>
<keyword evidence="2" id="KW-0812">Transmembrane</keyword>
<proteinExistence type="predicted"/>
<dbReference type="Proteomes" id="UP001165060">
    <property type="component" value="Unassembled WGS sequence"/>
</dbReference>
<accession>A0ABQ6N175</accession>